<dbReference type="EC" id="1.4.1.13" evidence="1"/>
<organism evidence="1">
    <name type="scientific">hydrothermal vent metagenome</name>
    <dbReference type="NCBI Taxonomy" id="652676"/>
    <lineage>
        <taxon>unclassified sequences</taxon>
        <taxon>metagenomes</taxon>
        <taxon>ecological metagenomes</taxon>
    </lineage>
</organism>
<dbReference type="Gene3D" id="1.10.150.280">
    <property type="entry name" value="AF1531-like domain"/>
    <property type="match status" value="2"/>
</dbReference>
<sequence>MNYSKFHFGYNKRQRNGILFLLLIIVLLQTVFFFVDFSSNETINLSEKEIVLFQKEFDSLKAIELENKKFKVYLFNPNFITDFKGYQLGMSIDEIDRLHNYRKKGSYVNSIKQFQEVTKIGDSLLNIISPYFKFPEWATTKKTFQKNKFTNSVKKIIVKQDINAIEASDLRIVNGIGEKLADRIIAYRTRLRGFSFNNQLYEVWNIDKEVIDRVLQRFEVVKPPVIQKINLNEATFKQVLAIVYIDYELTKKIFNYRDEVAEIQSLEELKKIDGFPIEKFNRIALYLVAE</sequence>
<dbReference type="InterPro" id="IPR051675">
    <property type="entry name" value="Endo/Exo/Phosphatase_dom_1"/>
</dbReference>
<dbReference type="GO" id="GO:0015628">
    <property type="term" value="P:protein secretion by the type II secretion system"/>
    <property type="evidence" value="ECO:0007669"/>
    <property type="project" value="TreeGrafter"/>
</dbReference>
<name>A0A3B0TYH1_9ZZZZ</name>
<dbReference type="EMBL" id="UOER01000218">
    <property type="protein sequence ID" value="VAW23841.1"/>
    <property type="molecule type" value="Genomic_DNA"/>
</dbReference>
<evidence type="ECO:0000313" key="1">
    <source>
        <dbReference type="EMBL" id="VAW23841.1"/>
    </source>
</evidence>
<reference evidence="1" key="1">
    <citation type="submission" date="2018-06" db="EMBL/GenBank/DDBJ databases">
        <authorList>
            <person name="Zhirakovskaya E."/>
        </authorList>
    </citation>
    <scope>NUCLEOTIDE SEQUENCE</scope>
</reference>
<protein>
    <submittedName>
        <fullName evidence="1">Glutamate synthase [NADPH] large chain</fullName>
        <ecNumber evidence="1">1.4.1.13</ecNumber>
    </submittedName>
</protein>
<dbReference type="GO" id="GO:0015627">
    <property type="term" value="C:type II protein secretion system complex"/>
    <property type="evidence" value="ECO:0007669"/>
    <property type="project" value="TreeGrafter"/>
</dbReference>
<dbReference type="InterPro" id="IPR010994">
    <property type="entry name" value="RuvA_2-like"/>
</dbReference>
<accession>A0A3B0TYH1</accession>
<proteinExistence type="predicted"/>
<dbReference type="PANTHER" id="PTHR21180">
    <property type="entry name" value="ENDONUCLEASE/EXONUCLEASE/PHOSPHATASE FAMILY DOMAIN-CONTAINING PROTEIN 1"/>
    <property type="match status" value="1"/>
</dbReference>
<dbReference type="SUPFAM" id="SSF47781">
    <property type="entry name" value="RuvA domain 2-like"/>
    <property type="match status" value="2"/>
</dbReference>
<keyword evidence="1" id="KW-0560">Oxidoreductase</keyword>
<gene>
    <name evidence="1" type="ORF">MNBD_BACTEROID04-137</name>
</gene>
<dbReference type="GO" id="GO:0004355">
    <property type="term" value="F:glutamate synthase (NADPH) activity"/>
    <property type="evidence" value="ECO:0007669"/>
    <property type="project" value="UniProtKB-EC"/>
</dbReference>
<dbReference type="Pfam" id="PF12836">
    <property type="entry name" value="HHH_3"/>
    <property type="match status" value="2"/>
</dbReference>
<dbReference type="AlphaFoldDB" id="A0A3B0TYH1"/>
<dbReference type="PANTHER" id="PTHR21180:SF32">
    <property type="entry name" value="ENDONUCLEASE_EXONUCLEASE_PHOSPHATASE FAMILY DOMAIN-CONTAINING PROTEIN 1"/>
    <property type="match status" value="1"/>
</dbReference>